<dbReference type="REBASE" id="402989">
    <property type="entry name" value="M.Mha9380ORF2279P"/>
</dbReference>
<keyword evidence="1" id="KW-0489">Methyltransferase</keyword>
<evidence type="ECO:0000313" key="1">
    <source>
        <dbReference type="EMBL" id="STY66947.1"/>
    </source>
</evidence>
<dbReference type="Gene3D" id="3.40.50.150">
    <property type="entry name" value="Vaccinia Virus protein VP39"/>
    <property type="match status" value="1"/>
</dbReference>
<dbReference type="GO" id="GO:0032259">
    <property type="term" value="P:methylation"/>
    <property type="evidence" value="ECO:0007669"/>
    <property type="project" value="UniProtKB-KW"/>
</dbReference>
<proteinExistence type="predicted"/>
<dbReference type="AlphaFoldDB" id="A0A378NGG0"/>
<organism evidence="1 2">
    <name type="scientific">Mannheimia haemolytica</name>
    <name type="common">Pasteurella haemolytica</name>
    <dbReference type="NCBI Taxonomy" id="75985"/>
    <lineage>
        <taxon>Bacteria</taxon>
        <taxon>Pseudomonadati</taxon>
        <taxon>Pseudomonadota</taxon>
        <taxon>Gammaproteobacteria</taxon>
        <taxon>Pasteurellales</taxon>
        <taxon>Pasteurellaceae</taxon>
        <taxon>Mannheimia</taxon>
    </lineage>
</organism>
<dbReference type="SUPFAM" id="SSF53335">
    <property type="entry name" value="S-adenosyl-L-methionine-dependent methyltransferases"/>
    <property type="match status" value="1"/>
</dbReference>
<keyword evidence="1" id="KW-0808">Transferase</keyword>
<dbReference type="Proteomes" id="UP000254031">
    <property type="component" value="Unassembled WGS sequence"/>
</dbReference>
<dbReference type="EMBL" id="UGPL01000006">
    <property type="protein sequence ID" value="STY66947.1"/>
    <property type="molecule type" value="Genomic_DNA"/>
</dbReference>
<dbReference type="InterPro" id="IPR029063">
    <property type="entry name" value="SAM-dependent_MTases_sf"/>
</dbReference>
<gene>
    <name evidence="1" type="ORF">NCTC9380_02279</name>
</gene>
<dbReference type="GO" id="GO:0008168">
    <property type="term" value="F:methyltransferase activity"/>
    <property type="evidence" value="ECO:0007669"/>
    <property type="project" value="UniProtKB-KW"/>
</dbReference>
<accession>A0A378NGG0</accession>
<reference evidence="1 2" key="1">
    <citation type="submission" date="2018-06" db="EMBL/GenBank/DDBJ databases">
        <authorList>
            <consortium name="Pathogen Informatics"/>
            <person name="Doyle S."/>
        </authorList>
    </citation>
    <scope>NUCLEOTIDE SEQUENCE [LARGE SCALE GENOMIC DNA]</scope>
    <source>
        <strain evidence="1 2">NCTC9380</strain>
    </source>
</reference>
<protein>
    <submittedName>
        <fullName evidence="1">Site-specific DNA methylase</fullName>
    </submittedName>
</protein>
<evidence type="ECO:0000313" key="2">
    <source>
        <dbReference type="Proteomes" id="UP000254031"/>
    </source>
</evidence>
<name>A0A378NGG0_MANHA</name>
<sequence>MAKQIFKQAPLPFVGQKRMFLAQVSQILNENIPDDGQGWTIIDVFGGSGLLAHTVKHIKPKAHIIYNDYDGYAERLKHIPDTNRLRKQIYDIIGESTPKNKRLDPDKKSQVINVIQSFDGYIDVNCVASWLLFSGQQINSLENLFNKIFWNGIRQTDYPSAEGYLDGIEVTHESFHKLLPRFQHKDKVLLLLDPPYLCTRQESYKQATYFDLIDFLRLINLTKVPYIFFSSTKSEFVRFVDFMVSEKKDNWQTFENAKWIKVKASLNYQSTYEDNLVYKF</sequence>
<dbReference type="RefSeq" id="WP_020824228.1">
    <property type="nucleotide sequence ID" value="NZ_CP017484.1"/>
</dbReference>